<dbReference type="Gene3D" id="1.10.579.10">
    <property type="entry name" value="DNA Cyclobutane Dipyrimidine Photolyase, subunit A, domain 3"/>
    <property type="match status" value="1"/>
</dbReference>
<dbReference type="InterPro" id="IPR005101">
    <property type="entry name" value="Cryptochr/Photolyase_FAD-bd"/>
</dbReference>
<dbReference type="GO" id="GO:0006950">
    <property type="term" value="P:response to stress"/>
    <property type="evidence" value="ECO:0007669"/>
    <property type="project" value="UniProtKB-ARBA"/>
</dbReference>
<feature type="region of interest" description="Disordered" evidence="7">
    <location>
        <begin position="475"/>
        <end position="500"/>
    </location>
</feature>
<evidence type="ECO:0000256" key="1">
    <source>
        <dbReference type="ARBA" id="ARBA00001932"/>
    </source>
</evidence>
<protein>
    <submittedName>
        <fullName evidence="9">Deoxyribodipyrimidine photo-lyase family protein (Cryptochrome)</fullName>
    </submittedName>
</protein>
<dbReference type="EMBL" id="QJKI01000007">
    <property type="protein sequence ID" value="PXX79323.1"/>
    <property type="molecule type" value="Genomic_DNA"/>
</dbReference>
<dbReference type="OrthoDB" id="9772484at2"/>
<dbReference type="RefSeq" id="WP_110390523.1">
    <property type="nucleotide sequence ID" value="NZ_QJKI01000007.1"/>
</dbReference>
<proteinExistence type="inferred from homology"/>
<dbReference type="PROSITE" id="PS51645">
    <property type="entry name" value="PHR_CRY_ALPHA_BETA"/>
    <property type="match status" value="1"/>
</dbReference>
<keyword evidence="2 5" id="KW-0285">Flavoprotein</keyword>
<feature type="binding site" evidence="5">
    <location>
        <position position="270"/>
    </location>
    <ligand>
        <name>FAD</name>
        <dbReference type="ChEBI" id="CHEBI:57692"/>
    </ligand>
</feature>
<evidence type="ECO:0000313" key="10">
    <source>
        <dbReference type="Proteomes" id="UP000247555"/>
    </source>
</evidence>
<dbReference type="AlphaFoldDB" id="A0A318L1B6"/>
<organism evidence="9 10">
    <name type="scientific">Rivihabitans pingtungensis</name>
    <dbReference type="NCBI Taxonomy" id="1054498"/>
    <lineage>
        <taxon>Bacteria</taxon>
        <taxon>Pseudomonadati</taxon>
        <taxon>Pseudomonadota</taxon>
        <taxon>Betaproteobacteria</taxon>
        <taxon>Neisseriales</taxon>
        <taxon>Aquaspirillaceae</taxon>
        <taxon>Rivihabitans</taxon>
    </lineage>
</organism>
<comment type="cofactor">
    <cofactor evidence="1">
        <name>(6R)-5,10-methylene-5,6,7,8-tetrahydrofolate</name>
        <dbReference type="ChEBI" id="CHEBI:15636"/>
    </cofactor>
</comment>
<dbReference type="GO" id="GO:0009416">
    <property type="term" value="P:response to light stimulus"/>
    <property type="evidence" value="ECO:0007669"/>
    <property type="project" value="TreeGrafter"/>
</dbReference>
<keyword evidence="9" id="KW-0456">Lyase</keyword>
<dbReference type="GO" id="GO:0003904">
    <property type="term" value="F:deoxyribodipyrimidine photo-lyase activity"/>
    <property type="evidence" value="ECO:0007669"/>
    <property type="project" value="TreeGrafter"/>
</dbReference>
<keyword evidence="4 6" id="KW-0157">Chromophore</keyword>
<dbReference type="Gene3D" id="3.40.50.620">
    <property type="entry name" value="HUPs"/>
    <property type="match status" value="1"/>
</dbReference>
<dbReference type="InterPro" id="IPR018394">
    <property type="entry name" value="DNA_photolyase_1_CS_C"/>
</dbReference>
<dbReference type="Proteomes" id="UP000247555">
    <property type="component" value="Unassembled WGS sequence"/>
</dbReference>
<evidence type="ECO:0000256" key="6">
    <source>
        <dbReference type="RuleBase" id="RU004182"/>
    </source>
</evidence>
<dbReference type="Gene3D" id="1.25.40.80">
    <property type="match status" value="1"/>
</dbReference>
<sequence>MNAADPVHLVWFKRDLRTVDHAALAAACRAGPVLPLYIAEPSLWQGDDASAWQWGFVEESLTALGKALAELGLPLLRLRGEVVDVLEALRQALPLAAIHSHQETGNALSYARDRAVAQWSRAHDIAWHEYPQMAVFRGGKRGHWPSRREAFVSAPPATLPERIIAADIPPLAHAPARWRLFDPGPCRRQRGGRGLALALLSGFLDERAARYRHGLSSPLTAVDACSRLSPHLAWGTLSLREVTQATRARLARLDAFDPHAQRLAHGLHAFESRLAWHCHFIQKLEQRPELEHHAQLAAVDALRADPNPQWLAAWRDGHTGYPLVDACMAMLRATGWLNFRMRAMLMSFASYNLWLPWQLTGQHLARLFVDYEPGIHWPQAQMQSGSTGRNALRIYDPVKQALELDPHGKFVARWLPVLGKVPLAWRFEPWKMPLDVQVHCGVRIGHDYPAPCVPWEPTQRAAREQLRACQPPREARIITPAAPARRSRHQPPPQQLALGF</sequence>
<evidence type="ECO:0000256" key="5">
    <source>
        <dbReference type="PIRSR" id="PIRSR602081-1"/>
    </source>
</evidence>
<evidence type="ECO:0000256" key="3">
    <source>
        <dbReference type="ARBA" id="ARBA00022827"/>
    </source>
</evidence>
<dbReference type="SUPFAM" id="SSF52425">
    <property type="entry name" value="Cryptochrome/photolyase, N-terminal domain"/>
    <property type="match status" value="1"/>
</dbReference>
<dbReference type="PROSITE" id="PS00394">
    <property type="entry name" value="DNA_PHOTOLYASES_1_1"/>
    <property type="match status" value="1"/>
</dbReference>
<evidence type="ECO:0000256" key="7">
    <source>
        <dbReference type="SAM" id="MobiDB-lite"/>
    </source>
</evidence>
<name>A0A318L1B6_9NEIS</name>
<dbReference type="InterPro" id="IPR036155">
    <property type="entry name" value="Crypto/Photolyase_N_sf"/>
</dbReference>
<gene>
    <name evidence="9" type="ORF">DFR34_10779</name>
</gene>
<comment type="similarity">
    <text evidence="6">Belongs to the DNA photolyase family.</text>
</comment>
<feature type="domain" description="Photolyase/cryptochrome alpha/beta" evidence="8">
    <location>
        <begin position="6"/>
        <end position="135"/>
    </location>
</feature>
<dbReference type="GO" id="GO:0003677">
    <property type="term" value="F:DNA binding"/>
    <property type="evidence" value="ECO:0007669"/>
    <property type="project" value="TreeGrafter"/>
</dbReference>
<dbReference type="InterPro" id="IPR036134">
    <property type="entry name" value="Crypto/Photolyase_FAD-like_sf"/>
</dbReference>
<keyword evidence="10" id="KW-1185">Reference proteome</keyword>
<keyword evidence="3 5" id="KW-0274">FAD</keyword>
<dbReference type="PANTHER" id="PTHR11455:SF9">
    <property type="entry name" value="CRYPTOCHROME CIRCADIAN CLOCK 5 ISOFORM X1"/>
    <property type="match status" value="1"/>
</dbReference>
<dbReference type="InterPro" id="IPR006050">
    <property type="entry name" value="DNA_photolyase_N"/>
</dbReference>
<dbReference type="SUPFAM" id="SSF48173">
    <property type="entry name" value="Cryptochrome/photolyase FAD-binding domain"/>
    <property type="match status" value="1"/>
</dbReference>
<comment type="caution">
    <text evidence="9">The sequence shown here is derived from an EMBL/GenBank/DDBJ whole genome shotgun (WGS) entry which is preliminary data.</text>
</comment>
<dbReference type="InterPro" id="IPR002081">
    <property type="entry name" value="Cryptochrome/DNA_photolyase_1"/>
</dbReference>
<dbReference type="GO" id="GO:0006139">
    <property type="term" value="P:nucleobase-containing compound metabolic process"/>
    <property type="evidence" value="ECO:0007669"/>
    <property type="project" value="UniProtKB-ARBA"/>
</dbReference>
<comment type="cofactor">
    <cofactor evidence="5">
        <name>FAD</name>
        <dbReference type="ChEBI" id="CHEBI:57692"/>
    </cofactor>
    <text evidence="5">Binds 1 FAD per subunit.</text>
</comment>
<dbReference type="Pfam" id="PF03441">
    <property type="entry name" value="FAD_binding_7"/>
    <property type="match status" value="1"/>
</dbReference>
<evidence type="ECO:0000259" key="8">
    <source>
        <dbReference type="PROSITE" id="PS51645"/>
    </source>
</evidence>
<dbReference type="GO" id="GO:0071949">
    <property type="term" value="F:FAD binding"/>
    <property type="evidence" value="ECO:0007669"/>
    <property type="project" value="TreeGrafter"/>
</dbReference>
<evidence type="ECO:0000256" key="2">
    <source>
        <dbReference type="ARBA" id="ARBA00022630"/>
    </source>
</evidence>
<evidence type="ECO:0000313" key="9">
    <source>
        <dbReference type="EMBL" id="PXX79323.1"/>
    </source>
</evidence>
<reference evidence="9 10" key="1">
    <citation type="submission" date="2018-05" db="EMBL/GenBank/DDBJ databases">
        <title>Genomic Encyclopedia of Type Strains, Phase IV (KMG-IV): sequencing the most valuable type-strain genomes for metagenomic binning, comparative biology and taxonomic classification.</title>
        <authorList>
            <person name="Goeker M."/>
        </authorList>
    </citation>
    <scope>NUCLEOTIDE SEQUENCE [LARGE SCALE GENOMIC DNA]</scope>
    <source>
        <strain evidence="9 10">DSM 29661</strain>
    </source>
</reference>
<dbReference type="Pfam" id="PF00875">
    <property type="entry name" value="DNA_photolyase"/>
    <property type="match status" value="1"/>
</dbReference>
<dbReference type="PRINTS" id="PR00147">
    <property type="entry name" value="DNAPHOTLYASE"/>
</dbReference>
<evidence type="ECO:0000256" key="4">
    <source>
        <dbReference type="ARBA" id="ARBA00022991"/>
    </source>
</evidence>
<accession>A0A318L1B6</accession>
<dbReference type="InterPro" id="IPR014729">
    <property type="entry name" value="Rossmann-like_a/b/a_fold"/>
</dbReference>
<dbReference type="PANTHER" id="PTHR11455">
    <property type="entry name" value="CRYPTOCHROME"/>
    <property type="match status" value="1"/>
</dbReference>
<feature type="binding site" evidence="5">
    <location>
        <position position="211"/>
    </location>
    <ligand>
        <name>FAD</name>
        <dbReference type="ChEBI" id="CHEBI:57692"/>
    </ligand>
</feature>